<accession>A0ACC2TMS6</accession>
<comment type="caution">
    <text evidence="1">The sequence shown here is derived from an EMBL/GenBank/DDBJ whole genome shotgun (WGS) entry which is preliminary data.</text>
</comment>
<keyword evidence="2" id="KW-1185">Reference proteome</keyword>
<sequence length="265" mass="28892">MKQVSLCLALSDVTLCACIQCPHCLRLDAFNFNKLKNDNLGYRCKSRSVFNGLERPRGCEKTVASGYIHEAIMSLIGVDILLSEDYLARVASTAPVRLQVRTPAQPIVLVHKTAAQNLPAGLLYHAGRRPTACKLANQQYADNCAAEAEKRRVAFAQHLAEAKHLAAETARHEEAELAELCSFSPVASVEKECAVLMDDKPCDSTYPNFSPAPEYCPVLSVQHSMHATAPESMRAATPPPASESFVSQASSVQDPVLSYLLDQLH</sequence>
<dbReference type="EMBL" id="QTSX02002371">
    <property type="protein sequence ID" value="KAJ9075796.1"/>
    <property type="molecule type" value="Genomic_DNA"/>
</dbReference>
<name>A0ACC2TMS6_9FUNG</name>
<protein>
    <submittedName>
        <fullName evidence="1">Uncharacterized protein</fullName>
    </submittedName>
</protein>
<evidence type="ECO:0000313" key="1">
    <source>
        <dbReference type="EMBL" id="KAJ9075796.1"/>
    </source>
</evidence>
<reference evidence="1" key="1">
    <citation type="submission" date="2022-04" db="EMBL/GenBank/DDBJ databases">
        <title>Genome of the entomopathogenic fungus Entomophthora muscae.</title>
        <authorList>
            <person name="Elya C."/>
            <person name="Lovett B.R."/>
            <person name="Lee E."/>
            <person name="Macias A.M."/>
            <person name="Hajek A.E."/>
            <person name="De Bivort B.L."/>
            <person name="Kasson M.T."/>
            <person name="De Fine Licht H.H."/>
            <person name="Stajich J.E."/>
        </authorList>
    </citation>
    <scope>NUCLEOTIDE SEQUENCE</scope>
    <source>
        <strain evidence="1">Berkeley</strain>
    </source>
</reference>
<evidence type="ECO:0000313" key="2">
    <source>
        <dbReference type="Proteomes" id="UP001165960"/>
    </source>
</evidence>
<proteinExistence type="predicted"/>
<gene>
    <name evidence="1" type="ORF">DSO57_1032322</name>
</gene>
<organism evidence="1 2">
    <name type="scientific">Entomophthora muscae</name>
    <dbReference type="NCBI Taxonomy" id="34485"/>
    <lineage>
        <taxon>Eukaryota</taxon>
        <taxon>Fungi</taxon>
        <taxon>Fungi incertae sedis</taxon>
        <taxon>Zoopagomycota</taxon>
        <taxon>Entomophthoromycotina</taxon>
        <taxon>Entomophthoromycetes</taxon>
        <taxon>Entomophthorales</taxon>
        <taxon>Entomophthoraceae</taxon>
        <taxon>Entomophthora</taxon>
    </lineage>
</organism>
<dbReference type="Proteomes" id="UP001165960">
    <property type="component" value="Unassembled WGS sequence"/>
</dbReference>